<gene>
    <name evidence="3" type="ORF">BSZ36_16785</name>
</gene>
<organism evidence="3 4">
    <name type="scientific">Rubricoccus marinus</name>
    <dbReference type="NCBI Taxonomy" id="716817"/>
    <lineage>
        <taxon>Bacteria</taxon>
        <taxon>Pseudomonadati</taxon>
        <taxon>Rhodothermota</taxon>
        <taxon>Rhodothermia</taxon>
        <taxon>Rhodothermales</taxon>
        <taxon>Rubricoccaceae</taxon>
        <taxon>Rubricoccus</taxon>
    </lineage>
</organism>
<dbReference type="InterPro" id="IPR001322">
    <property type="entry name" value="Lamin_tail_dom"/>
</dbReference>
<evidence type="ECO:0000256" key="1">
    <source>
        <dbReference type="SAM" id="SignalP"/>
    </source>
</evidence>
<dbReference type="Pfam" id="PF13290">
    <property type="entry name" value="CHB_HEX_C_1"/>
    <property type="match status" value="1"/>
</dbReference>
<dbReference type="NCBIfam" id="TIGR04183">
    <property type="entry name" value="Por_Secre_tail"/>
    <property type="match status" value="1"/>
</dbReference>
<name>A0A259U3S5_9BACT</name>
<dbReference type="RefSeq" id="WP_094551007.1">
    <property type="nucleotide sequence ID" value="NZ_MQWB01000001.1"/>
</dbReference>
<dbReference type="Proteomes" id="UP000216446">
    <property type="component" value="Unassembled WGS sequence"/>
</dbReference>
<dbReference type="EMBL" id="MQWB01000001">
    <property type="protein sequence ID" value="OZC04484.1"/>
    <property type="molecule type" value="Genomic_DNA"/>
</dbReference>
<accession>A0A259U3S5</accession>
<feature type="chain" id="PRO_5012062372" description="LTD domain-containing protein" evidence="1">
    <location>
        <begin position="21"/>
        <end position="840"/>
    </location>
</feature>
<keyword evidence="4" id="KW-1185">Reference proteome</keyword>
<dbReference type="InterPro" id="IPR059177">
    <property type="entry name" value="GH29D-like_dom"/>
</dbReference>
<dbReference type="AlphaFoldDB" id="A0A259U3S5"/>
<dbReference type="InParanoid" id="A0A259U3S5"/>
<dbReference type="InterPro" id="IPR026444">
    <property type="entry name" value="Secre_tail"/>
</dbReference>
<dbReference type="Pfam" id="PF18962">
    <property type="entry name" value="Por_Secre_tail"/>
    <property type="match status" value="1"/>
</dbReference>
<feature type="domain" description="LTD" evidence="2">
    <location>
        <begin position="11"/>
        <end position="133"/>
    </location>
</feature>
<proteinExistence type="predicted"/>
<dbReference type="OrthoDB" id="9806464at2"/>
<dbReference type="Pfam" id="PF18998">
    <property type="entry name" value="Flg_new_2"/>
    <property type="match status" value="1"/>
</dbReference>
<dbReference type="InterPro" id="IPR014867">
    <property type="entry name" value="Spore_coat_CotH_CotH2/3/7"/>
</dbReference>
<sequence length="840" mass="90317">MKLFALLLLLASGAMVPAAAQGVVVNEVLASNGGTLQDPDFGAFADWIEVYNASGEAVDLSGASITDDFDEPGKWVFPDGTTLDAGAFLLVWADDEDTAGTALHANFKLSAGGERVGLYSASGAVIDTLTFGDQTADVSYGRYPDGGIARGYFAVPTPEAANSVAPIRESAEPPAFSLASGFYASGAAAEIAAPGATVRYTLDGTAPTESSAVYTAPLALAQNTVVRAVAFAPEREPSPVVSRAYFVDESSTLPVVSLVTDPAGFFSDQDGIYVEGTNGIPGRCRDYPVNWNQDWERPVHLTYFEPDGAGGHTLALEQGAGVQIFGGCSRIYPQKSLTLRARSEYGASDFAHRFFPELDIDSFDDLILRSSAQDWWRTMFRDGMIQTLTRHMDLDGQAYRPTVVFLNGEYWGIHNLREKLNEDYLAAHYDVSDDEVEIIEGTWGGQSEHYDAFDDFLDTADLTTPEAWAEVEANIDVDQYTDYLVAEIYSANADWPGNNLKLWREQAPGGRWRWMLYDTDFGFGGNANGQYDSNTLALAAEPNGTGWPNPPWSTKLFRRLLTNDGFRHTFIQRMAAHASTTFEPQRALATIDSLQAAIAPEVPRHKTRWPQSISFGPSWDALVGIMRDFSTARPLAMRSFVTNHFGEVVGAARLTLTTTPGGRVFAEGVPMAPLRLDGTPEAHSSAASGDVFAPIFYRGVPLELVAVPDEGYVFAGWSGLVETSADTVSVVLTESTSLTATFALSTDVDAAAPEASALRAVYPNPASGAVTVETTLGAPGELSVRVLDMLGREVMVLARGPAAAGPHRLSLDAGALPAGVYSILMTSEDFRATRRLVVAR</sequence>
<dbReference type="Pfam" id="PF00932">
    <property type="entry name" value="LTD"/>
    <property type="match status" value="1"/>
</dbReference>
<evidence type="ECO:0000259" key="2">
    <source>
        <dbReference type="PROSITE" id="PS51841"/>
    </source>
</evidence>
<dbReference type="Gene3D" id="2.60.40.1260">
    <property type="entry name" value="Lamin Tail domain"/>
    <property type="match status" value="1"/>
</dbReference>
<dbReference type="PROSITE" id="PS51841">
    <property type="entry name" value="LTD"/>
    <property type="match status" value="1"/>
</dbReference>
<dbReference type="InterPro" id="IPR044060">
    <property type="entry name" value="Bacterial_rp_domain"/>
</dbReference>
<dbReference type="InterPro" id="IPR036415">
    <property type="entry name" value="Lamin_tail_dom_sf"/>
</dbReference>
<evidence type="ECO:0000313" key="4">
    <source>
        <dbReference type="Proteomes" id="UP000216446"/>
    </source>
</evidence>
<feature type="signal peptide" evidence="1">
    <location>
        <begin position="1"/>
        <end position="20"/>
    </location>
</feature>
<evidence type="ECO:0000313" key="3">
    <source>
        <dbReference type="EMBL" id="OZC04484.1"/>
    </source>
</evidence>
<comment type="caution">
    <text evidence="3">The sequence shown here is derived from an EMBL/GenBank/DDBJ whole genome shotgun (WGS) entry which is preliminary data.</text>
</comment>
<dbReference type="SUPFAM" id="SSF74853">
    <property type="entry name" value="Lamin A/C globular tail domain"/>
    <property type="match status" value="1"/>
</dbReference>
<dbReference type="Pfam" id="PF08757">
    <property type="entry name" value="CotH"/>
    <property type="match status" value="1"/>
</dbReference>
<reference evidence="3 4" key="1">
    <citation type="submission" date="2016-11" db="EMBL/GenBank/DDBJ databases">
        <title>Study of marine rhodopsin-containing bacteria.</title>
        <authorList>
            <person name="Yoshizawa S."/>
            <person name="Kumagai Y."/>
            <person name="Kogure K."/>
        </authorList>
    </citation>
    <scope>NUCLEOTIDE SEQUENCE [LARGE SCALE GENOMIC DNA]</scope>
    <source>
        <strain evidence="3 4">SG-29</strain>
    </source>
</reference>
<protein>
    <recommendedName>
        <fullName evidence="2">LTD domain-containing protein</fullName>
    </recommendedName>
</protein>
<keyword evidence="1" id="KW-0732">Signal</keyword>